<dbReference type="GO" id="GO:0016052">
    <property type="term" value="P:carbohydrate catabolic process"/>
    <property type="evidence" value="ECO:0007669"/>
    <property type="project" value="InterPro"/>
</dbReference>
<evidence type="ECO:0000259" key="8">
    <source>
        <dbReference type="Pfam" id="PF16874"/>
    </source>
</evidence>
<dbReference type="InterPro" id="IPR050985">
    <property type="entry name" value="Alpha-glycosidase_related"/>
</dbReference>
<evidence type="ECO:0000256" key="6">
    <source>
        <dbReference type="PIRSR" id="PIRSR005536-1"/>
    </source>
</evidence>
<evidence type="ECO:0000256" key="5">
    <source>
        <dbReference type="PIRNR" id="PIRNR005536"/>
    </source>
</evidence>
<dbReference type="Pfam" id="PF16874">
    <property type="entry name" value="Glyco_hydro_36C"/>
    <property type="match status" value="1"/>
</dbReference>
<evidence type="ECO:0000256" key="2">
    <source>
        <dbReference type="ARBA" id="ARBA00012755"/>
    </source>
</evidence>
<dbReference type="Pfam" id="PF16875">
    <property type="entry name" value="Glyco_hydro_36N"/>
    <property type="match status" value="1"/>
</dbReference>
<dbReference type="Pfam" id="PF02065">
    <property type="entry name" value="Melibiase"/>
    <property type="match status" value="1"/>
</dbReference>
<evidence type="ECO:0000259" key="9">
    <source>
        <dbReference type="Pfam" id="PF16875"/>
    </source>
</evidence>
<dbReference type="SUPFAM" id="SSF51445">
    <property type="entry name" value="(Trans)glycosidases"/>
    <property type="match status" value="1"/>
</dbReference>
<feature type="binding site" evidence="7">
    <location>
        <begin position="367"/>
        <end position="368"/>
    </location>
    <ligand>
        <name>substrate</name>
    </ligand>
</feature>
<evidence type="ECO:0000256" key="4">
    <source>
        <dbReference type="ARBA" id="ARBA00023295"/>
    </source>
</evidence>
<evidence type="ECO:0000313" key="11">
    <source>
        <dbReference type="Proteomes" id="UP000824082"/>
    </source>
</evidence>
<dbReference type="Gene3D" id="3.20.20.70">
    <property type="entry name" value="Aldolase class I"/>
    <property type="match status" value="1"/>
</dbReference>
<dbReference type="PANTHER" id="PTHR43053">
    <property type="entry name" value="GLYCOSIDASE FAMILY 31"/>
    <property type="match status" value="1"/>
</dbReference>
<gene>
    <name evidence="10" type="ORF">IAD19_07540</name>
</gene>
<dbReference type="FunFam" id="3.20.20.70:FF:000118">
    <property type="entry name" value="Alpha-galactosidase"/>
    <property type="match status" value="1"/>
</dbReference>
<dbReference type="EC" id="3.2.1.22" evidence="2 5"/>
<dbReference type="PROSITE" id="PS00512">
    <property type="entry name" value="ALPHA_GALACTOSIDASE"/>
    <property type="match status" value="1"/>
</dbReference>
<dbReference type="GO" id="GO:0004557">
    <property type="term" value="F:alpha-galactosidase activity"/>
    <property type="evidence" value="ECO:0007669"/>
    <property type="project" value="UniProtKB-UniRule"/>
</dbReference>
<feature type="binding site" evidence="7">
    <location>
        <position position="445"/>
    </location>
    <ligand>
        <name>substrate</name>
    </ligand>
</feature>
<dbReference type="InterPro" id="IPR000111">
    <property type="entry name" value="Glyco_hydro_27/36_CS"/>
</dbReference>
<dbReference type="Gene3D" id="2.60.40.1180">
    <property type="entry name" value="Golgi alpha-mannosidase II"/>
    <property type="match status" value="1"/>
</dbReference>
<evidence type="ECO:0000256" key="7">
    <source>
        <dbReference type="PIRSR" id="PIRSR005536-2"/>
    </source>
</evidence>
<feature type="active site" description="Proton donor" evidence="6">
    <location>
        <position position="550"/>
    </location>
</feature>
<evidence type="ECO:0000256" key="1">
    <source>
        <dbReference type="ARBA" id="ARBA00001255"/>
    </source>
</evidence>
<dbReference type="CDD" id="cd14791">
    <property type="entry name" value="GH36"/>
    <property type="match status" value="1"/>
</dbReference>
<reference evidence="10" key="1">
    <citation type="submission" date="2020-10" db="EMBL/GenBank/DDBJ databases">
        <authorList>
            <person name="Gilroy R."/>
        </authorList>
    </citation>
    <scope>NUCLEOTIDE SEQUENCE</scope>
    <source>
        <strain evidence="10">4509</strain>
    </source>
</reference>
<feature type="domain" description="Glycosyl hydrolase family 36 C-terminal" evidence="8">
    <location>
        <begin position="651"/>
        <end position="737"/>
    </location>
</feature>
<feature type="binding site" evidence="7">
    <location>
        <position position="528"/>
    </location>
    <ligand>
        <name>substrate</name>
    </ligand>
</feature>
<feature type="active site" description="Nucleophile" evidence="6">
    <location>
        <position position="480"/>
    </location>
</feature>
<name>A0A9D1ISN3_9FIRM</name>
<feature type="domain" description="Glycosyl hydrolase family 36 N-terminal" evidence="9">
    <location>
        <begin position="29"/>
        <end position="285"/>
    </location>
</feature>
<keyword evidence="4 5" id="KW-0326">Glycosidase</keyword>
<comment type="caution">
    <text evidence="10">The sequence shown here is derived from an EMBL/GenBank/DDBJ whole genome shotgun (WGS) entry which is preliminary data.</text>
</comment>
<organism evidence="10 11">
    <name type="scientific">Candidatus Egerieicola faecale</name>
    <dbReference type="NCBI Taxonomy" id="2840774"/>
    <lineage>
        <taxon>Bacteria</taxon>
        <taxon>Bacillati</taxon>
        <taxon>Bacillota</taxon>
        <taxon>Clostridia</taxon>
        <taxon>Eubacteriales</taxon>
        <taxon>Oscillospiraceae</taxon>
        <taxon>Oscillospiraceae incertae sedis</taxon>
        <taxon>Candidatus Egerieicola</taxon>
    </lineage>
</organism>
<dbReference type="InterPro" id="IPR002252">
    <property type="entry name" value="Glyco_hydro_36"/>
</dbReference>
<proteinExistence type="inferred from homology"/>
<sequence length="741" mass="83375">MPVIYHSASQTFHLYNPYYSYIIKLLPDGTPGQLYFGPPLTHRENFDSLLELRDRPLQVNCSPAWDCFSLDSVKLEYPCAGTTDFRRTALEASLPDGSRTLEPRYQSHAITPGKPQLPGLPATYVEEGSEADTLSLLLLDEPTGLQITLRYTVFANRAALARSVSLKNTGAAPLTLTRAMSFCLDLPESDYQWMEFIGGWGKERTPVLRDLAPGVTSIESVQGCSSAQENPFAILKRKETTEFVGEALGFSLVYSGNFLLQAQVDSWDNTRILGGIHPEGFGWVLYPGDTFTTPEAVLAYTQSGLNDLSQTYHALYRSRLARGEWRDKPRPVLLNSWEAFYMDFDQEDLLRLARSAAQLGVELFVLDDGWFGHRRDDDHASLGDWFPNPQKLPGGIAALSEEVHRLGMLFGLWFEPEMVNEDSDLYRAHPDWVIQTPGRMRGVGRNQYVLDFSRQEVVDNLYGQMEQVLAQGKVDYVKWDMNRCITQPYSAALPPHRQGEFYHRYILGVYSLYERLTHRFPHILFESCASGGNRFDPGMLYYAPQAWCSDNTDAVARLQIQYGTSYCYPLSSMGSHVSVCPNHQVFRTTPLETRFGVAIFGAFGYELDVTKLPDQQREEIKQQIAFFKGHRSLLQFGAFYRLKSPFAGNIAGWMVVSPDKTQAIALECKILTQANAPCRRLKLAGLDPHALYAVNGENPRYGDELMQAGLVTTDSTSGRSGQPEPAQGDFSCRLFYLEAQP</sequence>
<keyword evidence="3 5" id="KW-0378">Hydrolase</keyword>
<dbReference type="EMBL" id="DVMX01000143">
    <property type="protein sequence ID" value="HIU42390.1"/>
    <property type="molecule type" value="Genomic_DNA"/>
</dbReference>
<dbReference type="InterPro" id="IPR031704">
    <property type="entry name" value="Glyco_hydro_36_N"/>
</dbReference>
<dbReference type="InterPro" id="IPR038417">
    <property type="entry name" value="Alpga-gal_N_sf"/>
</dbReference>
<comment type="similarity">
    <text evidence="5">Belongs to the glycosyl hydrolase.</text>
</comment>
<dbReference type="InterPro" id="IPR031705">
    <property type="entry name" value="Glyco_hydro_36_C"/>
</dbReference>
<feature type="binding site" evidence="7">
    <location>
        <begin position="478"/>
        <end position="482"/>
    </location>
    <ligand>
        <name>substrate</name>
    </ligand>
</feature>
<feature type="binding site" evidence="7">
    <location>
        <position position="200"/>
    </location>
    <ligand>
        <name>substrate</name>
    </ligand>
</feature>
<reference evidence="10" key="2">
    <citation type="journal article" date="2021" name="PeerJ">
        <title>Extensive microbial diversity within the chicken gut microbiome revealed by metagenomics and culture.</title>
        <authorList>
            <person name="Gilroy R."/>
            <person name="Ravi A."/>
            <person name="Getino M."/>
            <person name="Pursley I."/>
            <person name="Horton D.L."/>
            <person name="Alikhan N.F."/>
            <person name="Baker D."/>
            <person name="Gharbi K."/>
            <person name="Hall N."/>
            <person name="Watson M."/>
            <person name="Adriaenssens E.M."/>
            <person name="Foster-Nyarko E."/>
            <person name="Jarju S."/>
            <person name="Secka A."/>
            <person name="Antonio M."/>
            <person name="Oren A."/>
            <person name="Chaudhuri R.R."/>
            <person name="La Ragione R."/>
            <person name="Hildebrand F."/>
            <person name="Pallen M.J."/>
        </authorList>
    </citation>
    <scope>NUCLEOTIDE SEQUENCE</scope>
    <source>
        <strain evidence="10">4509</strain>
    </source>
</reference>
<dbReference type="InterPro" id="IPR013780">
    <property type="entry name" value="Glyco_hydro_b"/>
</dbReference>
<dbReference type="PIRSF" id="PIRSF005536">
    <property type="entry name" value="Agal"/>
    <property type="match status" value="1"/>
</dbReference>
<dbReference type="InterPro" id="IPR017853">
    <property type="entry name" value="GH"/>
</dbReference>
<comment type="catalytic activity">
    <reaction evidence="1 5">
        <text>Hydrolysis of terminal, non-reducing alpha-D-galactose residues in alpha-D-galactosides, including galactose oligosaccharides, galactomannans and galactolipids.</text>
        <dbReference type="EC" id="3.2.1.22"/>
    </reaction>
</comment>
<feature type="binding site" evidence="7">
    <location>
        <position position="550"/>
    </location>
    <ligand>
        <name>substrate</name>
    </ligand>
</feature>
<dbReference type="Proteomes" id="UP000824082">
    <property type="component" value="Unassembled WGS sequence"/>
</dbReference>
<evidence type="ECO:0000256" key="3">
    <source>
        <dbReference type="ARBA" id="ARBA00022801"/>
    </source>
</evidence>
<evidence type="ECO:0000313" key="10">
    <source>
        <dbReference type="EMBL" id="HIU42390.1"/>
    </source>
</evidence>
<protein>
    <recommendedName>
        <fullName evidence="2 5">Alpha-galactosidase</fullName>
        <ecNumber evidence="2 5">3.2.1.22</ecNumber>
    </recommendedName>
</protein>
<dbReference type="Gene3D" id="2.70.98.60">
    <property type="entry name" value="alpha-galactosidase from lactobacil brevis"/>
    <property type="match status" value="1"/>
</dbReference>
<dbReference type="InterPro" id="IPR013785">
    <property type="entry name" value="Aldolase_TIM"/>
</dbReference>
<dbReference type="AlphaFoldDB" id="A0A9D1ISN3"/>
<dbReference type="PRINTS" id="PR00743">
    <property type="entry name" value="GLHYDRLASE36"/>
</dbReference>
<dbReference type="PANTHER" id="PTHR43053:SF3">
    <property type="entry name" value="ALPHA-GALACTOSIDASE C-RELATED"/>
    <property type="match status" value="1"/>
</dbReference>
<accession>A0A9D1ISN3</accession>